<dbReference type="STRING" id="1802280.A3B37_01910"/>
<dbReference type="Proteomes" id="UP000176705">
    <property type="component" value="Unassembled WGS sequence"/>
</dbReference>
<protein>
    <recommendedName>
        <fullName evidence="2">Transglycosylase SLT domain-containing protein</fullName>
    </recommendedName>
</protein>
<feature type="coiled-coil region" evidence="1">
    <location>
        <begin position="164"/>
        <end position="198"/>
    </location>
</feature>
<feature type="coiled-coil region" evidence="1">
    <location>
        <begin position="38"/>
        <end position="107"/>
    </location>
</feature>
<reference evidence="3 4" key="1">
    <citation type="journal article" date="2016" name="Nat. Commun.">
        <title>Thousands of microbial genomes shed light on interconnected biogeochemical processes in an aquifer system.</title>
        <authorList>
            <person name="Anantharaman K."/>
            <person name="Brown C.T."/>
            <person name="Hug L.A."/>
            <person name="Sharon I."/>
            <person name="Castelle C.J."/>
            <person name="Probst A.J."/>
            <person name="Thomas B.C."/>
            <person name="Singh A."/>
            <person name="Wilkins M.J."/>
            <person name="Karaoz U."/>
            <person name="Brodie E.L."/>
            <person name="Williams K.H."/>
            <person name="Hubbard S.S."/>
            <person name="Banfield J.F."/>
        </authorList>
    </citation>
    <scope>NUCLEOTIDE SEQUENCE [LARGE SCALE GENOMIC DNA]</scope>
</reference>
<comment type="caution">
    <text evidence="3">The sequence shown here is derived from an EMBL/GenBank/DDBJ whole genome shotgun (WGS) entry which is preliminary data.</text>
</comment>
<name>A0A1G2LAM4_9BACT</name>
<dbReference type="InterPro" id="IPR023346">
    <property type="entry name" value="Lysozyme-like_dom_sf"/>
</dbReference>
<dbReference type="EMBL" id="MHQS01000012">
    <property type="protein sequence ID" value="OHA08677.1"/>
    <property type="molecule type" value="Genomic_DNA"/>
</dbReference>
<proteinExistence type="predicted"/>
<evidence type="ECO:0000313" key="4">
    <source>
        <dbReference type="Proteomes" id="UP000176705"/>
    </source>
</evidence>
<dbReference type="SUPFAM" id="SSF53955">
    <property type="entry name" value="Lysozyme-like"/>
    <property type="match status" value="1"/>
</dbReference>
<dbReference type="Gene3D" id="6.10.250.3150">
    <property type="match status" value="1"/>
</dbReference>
<dbReference type="AlphaFoldDB" id="A0A1G2LAM4"/>
<evidence type="ECO:0000256" key="1">
    <source>
        <dbReference type="SAM" id="Coils"/>
    </source>
</evidence>
<gene>
    <name evidence="3" type="ORF">A3B37_01910</name>
</gene>
<evidence type="ECO:0000259" key="2">
    <source>
        <dbReference type="Pfam" id="PF13406"/>
    </source>
</evidence>
<feature type="domain" description="Transglycosylase SLT" evidence="2">
    <location>
        <begin position="270"/>
        <end position="414"/>
    </location>
</feature>
<dbReference type="InterPro" id="IPR031304">
    <property type="entry name" value="SLT_2"/>
</dbReference>
<dbReference type="Pfam" id="PF13406">
    <property type="entry name" value="SLT_2"/>
    <property type="match status" value="1"/>
</dbReference>
<accession>A0A1G2LAM4</accession>
<organism evidence="3 4">
    <name type="scientific">Candidatus Sungbacteria bacterium RIFCSPLOWO2_01_FULL_59_16</name>
    <dbReference type="NCBI Taxonomy" id="1802280"/>
    <lineage>
        <taxon>Bacteria</taxon>
        <taxon>Candidatus Sungiibacteriota</taxon>
    </lineage>
</organism>
<evidence type="ECO:0000313" key="3">
    <source>
        <dbReference type="EMBL" id="OHA08677.1"/>
    </source>
</evidence>
<sequence length="460" mass="50765">MPMRTERRNAVSGSAVLVHGALALMAALVFVVPARASAQSSASLRESLERELAQLESEAAKLDQTIAETQSEAKTLERQVKLFESEIKRRELEIRRLALAIRQAEIDIQLKVASVEELAARIGKNRTILARNVARLYEYDQENMLVVLAKNETLSDFFTALDNVRSLQAQIGELVGELKGTKEQVEREKEELEGFRESQLALKALGEVERRAAQEKRVEKDRLLKVTRGREAEFQKLLVQKKSDIAALKTQLFYLERTGISAADALKFAELAARRTGIRTAFLLALLEVETGRQFEGGVISAGTHLGTGNWREDMYNCYLNLGRRSAAEAQKNAFFEITSKLGLNPDKMPVSRRPSYGCGGAMGPAQFIPTTWLLFESKTASLTGHRPPNPWNIEDAFTASAIFLAEAGASSQTRAGELQAARTYISGRPSCPASGSARYACLAYANRVASLAEDIDRVI</sequence>
<keyword evidence="1" id="KW-0175">Coiled coil</keyword>